<keyword evidence="2" id="KW-0472">Membrane</keyword>
<name>A0AAQ4EJD8_AMBAM</name>
<dbReference type="AlphaFoldDB" id="A0AAQ4EJD8"/>
<protein>
    <submittedName>
        <fullName evidence="3">Uncharacterized protein</fullName>
    </submittedName>
</protein>
<dbReference type="Proteomes" id="UP001321473">
    <property type="component" value="Unassembled WGS sequence"/>
</dbReference>
<evidence type="ECO:0000313" key="4">
    <source>
        <dbReference type="Proteomes" id="UP001321473"/>
    </source>
</evidence>
<gene>
    <name evidence="3" type="ORF">V5799_010914</name>
</gene>
<organism evidence="3 4">
    <name type="scientific">Amblyomma americanum</name>
    <name type="common">Lone star tick</name>
    <dbReference type="NCBI Taxonomy" id="6943"/>
    <lineage>
        <taxon>Eukaryota</taxon>
        <taxon>Metazoa</taxon>
        <taxon>Ecdysozoa</taxon>
        <taxon>Arthropoda</taxon>
        <taxon>Chelicerata</taxon>
        <taxon>Arachnida</taxon>
        <taxon>Acari</taxon>
        <taxon>Parasitiformes</taxon>
        <taxon>Ixodida</taxon>
        <taxon>Ixodoidea</taxon>
        <taxon>Ixodidae</taxon>
        <taxon>Amblyomminae</taxon>
        <taxon>Amblyomma</taxon>
    </lineage>
</organism>
<keyword evidence="2" id="KW-1133">Transmembrane helix</keyword>
<feature type="compositionally biased region" description="Low complexity" evidence="1">
    <location>
        <begin position="214"/>
        <end position="225"/>
    </location>
</feature>
<evidence type="ECO:0000256" key="2">
    <source>
        <dbReference type="SAM" id="Phobius"/>
    </source>
</evidence>
<accession>A0AAQ4EJD8</accession>
<sequence>MAQADSVAFMHAIIEVCSELGYELRCFPRKWSIDIRGGESQSRRATSASTESRALNTIGPHHQQPLQQPAGQALAAGGGPFSPSLQIVVGGIRALGGQPDDSDSTAVTCVLTYMCIVVVAIAALLIYILRSLMSQPPEVTSSFPGLEEEETTTHLLYPVSPTKEGDDFALVEAMPLPRRKTSKSGVPRSEDGGEENTGDAFKATAEEGRERADPTTAAASTAASTPDEEQRVVEFVVFGPTLEERV</sequence>
<reference evidence="3 4" key="1">
    <citation type="journal article" date="2023" name="Arcadia Sci">
        <title>De novo assembly of a long-read Amblyomma americanum tick genome.</title>
        <authorList>
            <person name="Chou S."/>
            <person name="Poskanzer K.E."/>
            <person name="Rollins M."/>
            <person name="Thuy-Boun P.S."/>
        </authorList>
    </citation>
    <scope>NUCLEOTIDE SEQUENCE [LARGE SCALE GENOMIC DNA]</scope>
    <source>
        <strain evidence="3">F_SG_1</strain>
        <tissue evidence="3">Salivary glands</tissue>
    </source>
</reference>
<evidence type="ECO:0000313" key="3">
    <source>
        <dbReference type="EMBL" id="KAK8774553.1"/>
    </source>
</evidence>
<dbReference type="EMBL" id="JARKHS020015316">
    <property type="protein sequence ID" value="KAK8774553.1"/>
    <property type="molecule type" value="Genomic_DNA"/>
</dbReference>
<feature type="compositionally biased region" description="Basic and acidic residues" evidence="1">
    <location>
        <begin position="204"/>
        <end position="213"/>
    </location>
</feature>
<keyword evidence="4" id="KW-1185">Reference proteome</keyword>
<keyword evidence="2" id="KW-0812">Transmembrane</keyword>
<feature type="region of interest" description="Disordered" evidence="1">
    <location>
        <begin position="178"/>
        <end position="232"/>
    </location>
</feature>
<evidence type="ECO:0000256" key="1">
    <source>
        <dbReference type="SAM" id="MobiDB-lite"/>
    </source>
</evidence>
<feature type="transmembrane region" description="Helical" evidence="2">
    <location>
        <begin position="110"/>
        <end position="129"/>
    </location>
</feature>
<comment type="caution">
    <text evidence="3">The sequence shown here is derived from an EMBL/GenBank/DDBJ whole genome shotgun (WGS) entry which is preliminary data.</text>
</comment>
<proteinExistence type="predicted"/>